<dbReference type="Proteomes" id="UP000295717">
    <property type="component" value="Unassembled WGS sequence"/>
</dbReference>
<feature type="region of interest" description="Disordered" evidence="1">
    <location>
        <begin position="1"/>
        <end position="52"/>
    </location>
</feature>
<sequence>MTFGGARLRDDEARAQDKASPMVERRQADGKSNHRHANLREIKRVTASHQIA</sequence>
<protein>
    <submittedName>
        <fullName evidence="2">Uncharacterized protein</fullName>
    </submittedName>
</protein>
<evidence type="ECO:0000313" key="3">
    <source>
        <dbReference type="Proteomes" id="UP000295717"/>
    </source>
</evidence>
<comment type="caution">
    <text evidence="2">The sequence shown here is derived from an EMBL/GenBank/DDBJ whole genome shotgun (WGS) entry which is preliminary data.</text>
</comment>
<reference evidence="2 3" key="1">
    <citation type="submission" date="2019-03" db="EMBL/GenBank/DDBJ databases">
        <title>Genomic Encyclopedia of Type Strains, Phase IV (KMG-IV): sequencing the most valuable type-strain genomes for metagenomic binning, comparative biology and taxonomic classification.</title>
        <authorList>
            <person name="Goeker M."/>
        </authorList>
    </citation>
    <scope>NUCLEOTIDE SEQUENCE [LARGE SCALE GENOMIC DNA]</scope>
    <source>
        <strain evidence="2 3">DSM 13587</strain>
    </source>
</reference>
<evidence type="ECO:0000256" key="1">
    <source>
        <dbReference type="SAM" id="MobiDB-lite"/>
    </source>
</evidence>
<name>A0A4V2V138_9GAMM</name>
<accession>A0A4V2V138</accession>
<feature type="compositionally biased region" description="Basic and acidic residues" evidence="1">
    <location>
        <begin position="7"/>
        <end position="44"/>
    </location>
</feature>
<organism evidence="2 3">
    <name type="scientific">Thiobaca trueperi</name>
    <dbReference type="NCBI Taxonomy" id="127458"/>
    <lineage>
        <taxon>Bacteria</taxon>
        <taxon>Pseudomonadati</taxon>
        <taxon>Pseudomonadota</taxon>
        <taxon>Gammaproteobacteria</taxon>
        <taxon>Chromatiales</taxon>
        <taxon>Chromatiaceae</taxon>
        <taxon>Thiobaca</taxon>
    </lineage>
</organism>
<gene>
    <name evidence="2" type="ORF">EDC35_10740</name>
</gene>
<dbReference type="EMBL" id="SMAO01000007">
    <property type="protein sequence ID" value="TCT19712.1"/>
    <property type="molecule type" value="Genomic_DNA"/>
</dbReference>
<keyword evidence="3" id="KW-1185">Reference proteome</keyword>
<proteinExistence type="predicted"/>
<dbReference type="AlphaFoldDB" id="A0A4V2V138"/>
<evidence type="ECO:0000313" key="2">
    <source>
        <dbReference type="EMBL" id="TCT19712.1"/>
    </source>
</evidence>